<evidence type="ECO:0000313" key="1">
    <source>
        <dbReference type="EMBL" id="CAB4155206.1"/>
    </source>
</evidence>
<dbReference type="EMBL" id="LR796859">
    <property type="protein sequence ID" value="CAB4171087.1"/>
    <property type="molecule type" value="Genomic_DNA"/>
</dbReference>
<dbReference type="EMBL" id="LR797270">
    <property type="protein sequence ID" value="CAB4197514.1"/>
    <property type="molecule type" value="Genomic_DNA"/>
</dbReference>
<sequence length="905" mass="98791">MKRKEAVYKGLQFNDVWQTDTSLTSPDYFQITEFPTQLTAGKNLFKLRGHPTNLKVGGLLNIEILDYNGDPIYHEVINYIDEDKSRVVAIYIYSETSPGDCTVTLIAEAANSPAEWQGKPNIKWVRTVPVNPNISNVSEIIFDSLPEITLSEEIGPHLDRTYPTGIQFPTYTTGTVRYFSLNSQPAIEITGGTFTNDMATGTITVANPVNPLPTPNYAVSNAGYASAVKKILSPTTALLDQEYTVLTPTVNNHTYTSFAASPFSLSYEASPVYTQTQNSESYGVLQINNLEPAAGDISRIKVFANNNGTIGTWELLNDIELGETEIFVVSTSSIYPDINVGSFTSQSIINTYWDAHTYQGFTETTAPTLTWSTASMSNAMVISSTTNITARNAVHVAQIKSTYSGAFISSSAYKITMDAIGTRSSTSNNLDPVLSLYLSGSAVDGLPNDYFNNELPVKLGKRIGELRVTSNNQRFDDITFSFETENVGNAVLLLVVEAGDWQVSDIRTTSDNDAGYTPNYTRLKTLVPTAHKAGNQLSFKIEYYNVAGYKSKQVNYVYNLDWTGGNRYVDGEYSMLTGSLYVADSLESGIAISGYKKTGFIRSLGYEGFTAGFPGFLIWSGSALSGSLGTKGGAPYSGVGIELYANTASYFRYSTTDSEVDIRTRRFFFGQYPAPFISGANGNIEISASAFHLNPNGSVTASQFTAISNNGVILFDSSNEYADGINIGRVLYYSPDEISTTAQSIDGGESNAITASMFHTYLLPGETDIQYSYTLEIDNSAYPSSINTSFTIKHYIATASMYTYNDTISYYNTFQDYSAISAENISPLVSANKISSGIRNRNMNSIAIQNRQGMYCQIYSVIYFNLSAATNATIKLRNFVYRSSRSQGASITTPTVPIGPDGPTG</sequence>
<accession>A0A6J5NB25</accession>
<evidence type="ECO:0000313" key="3">
    <source>
        <dbReference type="EMBL" id="CAB4197514.1"/>
    </source>
</evidence>
<name>A0A6J5NB25_9CAUD</name>
<dbReference type="EMBL" id="LR796625">
    <property type="protein sequence ID" value="CAB4155206.1"/>
    <property type="molecule type" value="Genomic_DNA"/>
</dbReference>
<proteinExistence type="predicted"/>
<evidence type="ECO:0000313" key="2">
    <source>
        <dbReference type="EMBL" id="CAB4171087.1"/>
    </source>
</evidence>
<reference evidence="1" key="1">
    <citation type="submission" date="2020-04" db="EMBL/GenBank/DDBJ databases">
        <authorList>
            <person name="Chiriac C."/>
            <person name="Salcher M."/>
            <person name="Ghai R."/>
            <person name="Kavagutti S V."/>
        </authorList>
    </citation>
    <scope>NUCLEOTIDE SEQUENCE</scope>
</reference>
<gene>
    <name evidence="3" type="ORF">UFOVP1307_16</name>
    <name evidence="1" type="ORF">UFOVP651_106</name>
    <name evidence="2" type="ORF">UFOVP902_185</name>
</gene>
<protein>
    <submittedName>
        <fullName evidence="1">Uncharacterized protein</fullName>
    </submittedName>
</protein>
<organism evidence="1">
    <name type="scientific">uncultured Caudovirales phage</name>
    <dbReference type="NCBI Taxonomy" id="2100421"/>
    <lineage>
        <taxon>Viruses</taxon>
        <taxon>Duplodnaviria</taxon>
        <taxon>Heunggongvirae</taxon>
        <taxon>Uroviricota</taxon>
        <taxon>Caudoviricetes</taxon>
        <taxon>Peduoviridae</taxon>
        <taxon>Maltschvirus</taxon>
        <taxon>Maltschvirus maltsch</taxon>
    </lineage>
</organism>